<feature type="compositionally biased region" description="Basic residues" evidence="1">
    <location>
        <begin position="260"/>
        <end position="269"/>
    </location>
</feature>
<dbReference type="AlphaFoldDB" id="A0A1R3JV82"/>
<feature type="compositionally biased region" description="Basic residues" evidence="1">
    <location>
        <begin position="163"/>
        <end position="172"/>
    </location>
</feature>
<reference evidence="3" key="1">
    <citation type="submission" date="2013-09" db="EMBL/GenBank/DDBJ databases">
        <title>Corchorus olitorius genome sequencing.</title>
        <authorList>
            <person name="Alam M."/>
            <person name="Haque M.S."/>
            <person name="Islam M.S."/>
            <person name="Emdad E.M."/>
            <person name="Islam M.M."/>
            <person name="Ahmed B."/>
            <person name="Halim A."/>
            <person name="Hossen Q.M.M."/>
            <person name="Hossain M.Z."/>
            <person name="Ahmed R."/>
            <person name="Khan M.M."/>
            <person name="Islam R."/>
            <person name="Rashid M.M."/>
            <person name="Khan S.A."/>
            <person name="Rahman M.S."/>
            <person name="Alam M."/>
            <person name="Yahiya A.S."/>
            <person name="Khan M.S."/>
            <person name="Azam M.S."/>
            <person name="Haque T."/>
            <person name="Lashkar M.Z.H."/>
            <person name="Akhand A.I."/>
            <person name="Morshed G."/>
            <person name="Roy S."/>
            <person name="Uddin K.S."/>
            <person name="Rabeya T."/>
            <person name="Hossain A.S."/>
            <person name="Chowdhury A."/>
            <person name="Snigdha A.R."/>
            <person name="Mortoza M.S."/>
            <person name="Matin S.A."/>
            <person name="Hoque S.M.E."/>
            <person name="Islam M.K."/>
            <person name="Roy D.K."/>
            <person name="Haider R."/>
            <person name="Moosa M.M."/>
            <person name="Elias S.M."/>
            <person name="Hasan A.M."/>
            <person name="Jahan S."/>
            <person name="Shafiuddin M."/>
            <person name="Mahmood N."/>
            <person name="Shommy N.S."/>
        </authorList>
    </citation>
    <scope>NUCLEOTIDE SEQUENCE [LARGE SCALE GENOMIC DNA]</scope>
    <source>
        <strain evidence="3">cv. O-4</strain>
    </source>
</reference>
<keyword evidence="3" id="KW-1185">Reference proteome</keyword>
<sequence length="269" mass="30839">MDELKKKRPSAHEDLMKVAPEHHRWCRAFFQEESCYEIVDNNLTEALNGSLFRARRLSVVSLFEEIRRKLMERIAAKLEECSKWKGNLGKRIWNVIEKNSMIANYCEVMFNGRGGYEIQHGEDRVPGRPTTQRRKKPDEPTKDDTHLSRKSQIQTCSAFKQQGHNKRSKNCPKKGLEKKAKPLPKILTMPPRTGEFNVLDEAGNFHGVKRGRSSPTSIAKLMKKAPTVAENRIGDASQFSKVPVRRSPRNLTKTNVANSKKLKGKKKLF</sequence>
<dbReference type="OrthoDB" id="687700at2759"/>
<dbReference type="PANTHER" id="PTHR31973:SF197">
    <property type="entry name" value="SWIM-TYPE DOMAIN-CONTAINING PROTEIN"/>
    <property type="match status" value="1"/>
</dbReference>
<evidence type="ECO:0000313" key="2">
    <source>
        <dbReference type="EMBL" id="OMO98661.1"/>
    </source>
</evidence>
<dbReference type="Proteomes" id="UP000187203">
    <property type="component" value="Unassembled WGS sequence"/>
</dbReference>
<name>A0A1R3JV82_9ROSI</name>
<dbReference type="EMBL" id="AWUE01015288">
    <property type="protein sequence ID" value="OMO98661.1"/>
    <property type="molecule type" value="Genomic_DNA"/>
</dbReference>
<dbReference type="PANTHER" id="PTHR31973">
    <property type="entry name" value="POLYPROTEIN, PUTATIVE-RELATED"/>
    <property type="match status" value="1"/>
</dbReference>
<evidence type="ECO:0000313" key="3">
    <source>
        <dbReference type="Proteomes" id="UP000187203"/>
    </source>
</evidence>
<protein>
    <submittedName>
        <fullName evidence="2">Uncharacterized protein</fullName>
    </submittedName>
</protein>
<feature type="region of interest" description="Disordered" evidence="1">
    <location>
        <begin position="249"/>
        <end position="269"/>
    </location>
</feature>
<feature type="compositionally biased region" description="Polar residues" evidence="1">
    <location>
        <begin position="150"/>
        <end position="162"/>
    </location>
</feature>
<proteinExistence type="predicted"/>
<accession>A0A1R3JV82</accession>
<feature type="region of interest" description="Disordered" evidence="1">
    <location>
        <begin position="119"/>
        <end position="181"/>
    </location>
</feature>
<feature type="compositionally biased region" description="Basic and acidic residues" evidence="1">
    <location>
        <begin position="136"/>
        <end position="147"/>
    </location>
</feature>
<organism evidence="2 3">
    <name type="scientific">Corchorus olitorius</name>
    <dbReference type="NCBI Taxonomy" id="93759"/>
    <lineage>
        <taxon>Eukaryota</taxon>
        <taxon>Viridiplantae</taxon>
        <taxon>Streptophyta</taxon>
        <taxon>Embryophyta</taxon>
        <taxon>Tracheophyta</taxon>
        <taxon>Spermatophyta</taxon>
        <taxon>Magnoliopsida</taxon>
        <taxon>eudicotyledons</taxon>
        <taxon>Gunneridae</taxon>
        <taxon>Pentapetalae</taxon>
        <taxon>rosids</taxon>
        <taxon>malvids</taxon>
        <taxon>Malvales</taxon>
        <taxon>Malvaceae</taxon>
        <taxon>Grewioideae</taxon>
        <taxon>Apeibeae</taxon>
        <taxon>Corchorus</taxon>
    </lineage>
</organism>
<feature type="compositionally biased region" description="Polar residues" evidence="1">
    <location>
        <begin position="249"/>
        <end position="258"/>
    </location>
</feature>
<evidence type="ECO:0000256" key="1">
    <source>
        <dbReference type="SAM" id="MobiDB-lite"/>
    </source>
</evidence>
<gene>
    <name evidence="2" type="ORF">COLO4_13780</name>
</gene>
<comment type="caution">
    <text evidence="2">The sequence shown here is derived from an EMBL/GenBank/DDBJ whole genome shotgun (WGS) entry which is preliminary data.</text>
</comment>